<evidence type="ECO:0008006" key="3">
    <source>
        <dbReference type="Google" id="ProtNLM"/>
    </source>
</evidence>
<gene>
    <name evidence="1" type="ORF">SAMN04490248_1283</name>
</gene>
<organism evidence="1 2">
    <name type="scientific">Salinihabitans flavidus</name>
    <dbReference type="NCBI Taxonomy" id="569882"/>
    <lineage>
        <taxon>Bacteria</taxon>
        <taxon>Pseudomonadati</taxon>
        <taxon>Pseudomonadota</taxon>
        <taxon>Alphaproteobacteria</taxon>
        <taxon>Rhodobacterales</taxon>
        <taxon>Roseobacteraceae</taxon>
        <taxon>Salinihabitans</taxon>
    </lineage>
</organism>
<protein>
    <recommendedName>
        <fullName evidence="3">Glycosyl transferases group 1</fullName>
    </recommendedName>
</protein>
<accession>A0A1H8VDC6</accession>
<dbReference type="STRING" id="569882.SAMN04490248_1283"/>
<dbReference type="AlphaFoldDB" id="A0A1H8VDC6"/>
<keyword evidence="2" id="KW-1185">Reference proteome</keyword>
<evidence type="ECO:0000313" key="2">
    <source>
        <dbReference type="Proteomes" id="UP000198893"/>
    </source>
</evidence>
<dbReference type="Proteomes" id="UP000198893">
    <property type="component" value="Unassembled WGS sequence"/>
</dbReference>
<sequence length="395" mass="45309">MMMRCSRPFTQDRSEVTVLEQVGRHAARKGLGPVARRVLARPFRRGNAPRYAVIFEANRISYSQIFPFVQHAAEIERRHGVQLRFYTVETAETLDFSNVDRVLMQLWFTRERAVFERLFERAERGGANVVAFLDSFAHNDLRLAPVLDPHIEFYLKKSLFRDRGQYDAPTLGHTNLTDFYNRVYGIEDEQTRWEIPEGFLDKLRLSPNFFTAPDLYRYFLDHDIEALLAGPRDIDVHARLGSQGSPWYSAMRQHASNAVSALTGLKVVSDGLVDRRRFNAELKGSKICFSPFGYGEICWRDVEAAAFGAVLLKPDMDHLQVLPNIYKAGVTYVPVKWDFSDIGTQVAWILANPDDAAGIARAAFLRIRDYLETSRFVDDMSFLFQEHDGVARRLT</sequence>
<name>A0A1H8VDC6_9RHOB</name>
<evidence type="ECO:0000313" key="1">
    <source>
        <dbReference type="EMBL" id="SEP13415.1"/>
    </source>
</evidence>
<reference evidence="1 2" key="1">
    <citation type="submission" date="2016-10" db="EMBL/GenBank/DDBJ databases">
        <authorList>
            <person name="de Groot N.N."/>
        </authorList>
    </citation>
    <scope>NUCLEOTIDE SEQUENCE [LARGE SCALE GENOMIC DNA]</scope>
    <source>
        <strain evidence="1 2">DSM 27842</strain>
    </source>
</reference>
<dbReference type="EMBL" id="FODS01000028">
    <property type="protein sequence ID" value="SEP13415.1"/>
    <property type="molecule type" value="Genomic_DNA"/>
</dbReference>
<proteinExistence type="predicted"/>